<feature type="domain" description="Rho-GAP" evidence="1">
    <location>
        <begin position="227"/>
        <end position="427"/>
    </location>
</feature>
<dbReference type="PANTHER" id="PTHR45808:SF2">
    <property type="entry name" value="RHO GTPASE-ACTIVATING PROTEIN 68F"/>
    <property type="match status" value="1"/>
</dbReference>
<dbReference type="InterPro" id="IPR008936">
    <property type="entry name" value="Rho_GTPase_activation_prot"/>
</dbReference>
<dbReference type="OMA" id="FLAINYC"/>
<dbReference type="GO" id="GO:0005737">
    <property type="term" value="C:cytoplasm"/>
    <property type="evidence" value="ECO:0007669"/>
    <property type="project" value="TreeGrafter"/>
</dbReference>
<dbReference type="Proteomes" id="UP000014680">
    <property type="component" value="Unassembled WGS sequence"/>
</dbReference>
<dbReference type="KEGG" id="eiv:EIN_275090"/>
<dbReference type="PANTHER" id="PTHR45808">
    <property type="entry name" value="RHO GTPASE-ACTIVATING PROTEIN 68F"/>
    <property type="match status" value="1"/>
</dbReference>
<dbReference type="OrthoDB" id="19848at2759"/>
<dbReference type="AlphaFoldDB" id="A0A0A1U1N3"/>
<dbReference type="SUPFAM" id="SSF103657">
    <property type="entry name" value="BAR/IMD domain-like"/>
    <property type="match status" value="1"/>
</dbReference>
<dbReference type="GO" id="GO:0005096">
    <property type="term" value="F:GTPase activator activity"/>
    <property type="evidence" value="ECO:0007669"/>
    <property type="project" value="TreeGrafter"/>
</dbReference>
<evidence type="ECO:0000313" key="2">
    <source>
        <dbReference type="EMBL" id="ELP87922.1"/>
    </source>
</evidence>
<dbReference type="Pfam" id="PF00620">
    <property type="entry name" value="RhoGAP"/>
    <property type="match status" value="1"/>
</dbReference>
<dbReference type="SMART" id="SM00324">
    <property type="entry name" value="RhoGAP"/>
    <property type="match status" value="1"/>
</dbReference>
<organism evidence="2 3">
    <name type="scientific">Entamoeba invadens IP1</name>
    <dbReference type="NCBI Taxonomy" id="370355"/>
    <lineage>
        <taxon>Eukaryota</taxon>
        <taxon>Amoebozoa</taxon>
        <taxon>Evosea</taxon>
        <taxon>Archamoebae</taxon>
        <taxon>Mastigamoebida</taxon>
        <taxon>Entamoebidae</taxon>
        <taxon>Entamoeba</taxon>
    </lineage>
</organism>
<dbReference type="GeneID" id="14886861"/>
<dbReference type="InterPro" id="IPR000198">
    <property type="entry name" value="RhoGAP_dom"/>
</dbReference>
<evidence type="ECO:0000259" key="1">
    <source>
        <dbReference type="PROSITE" id="PS50238"/>
    </source>
</evidence>
<proteinExistence type="predicted"/>
<dbReference type="CDD" id="cd00159">
    <property type="entry name" value="RhoGAP"/>
    <property type="match status" value="1"/>
</dbReference>
<accession>A0A0A1U1N3</accession>
<evidence type="ECO:0000313" key="3">
    <source>
        <dbReference type="Proteomes" id="UP000014680"/>
    </source>
</evidence>
<dbReference type="PROSITE" id="PS50238">
    <property type="entry name" value="RHOGAP"/>
    <property type="match status" value="1"/>
</dbReference>
<dbReference type="RefSeq" id="XP_004254693.1">
    <property type="nucleotide sequence ID" value="XM_004254645.1"/>
</dbReference>
<name>A0A0A1U1N3_ENTIV</name>
<keyword evidence="3" id="KW-1185">Reference proteome</keyword>
<gene>
    <name evidence="2" type="ORF">EIN_275090</name>
</gene>
<dbReference type="Gene3D" id="1.20.1270.60">
    <property type="entry name" value="Arfaptin homology (AH) domain/BAR domain"/>
    <property type="match status" value="1"/>
</dbReference>
<dbReference type="SUPFAM" id="SSF48350">
    <property type="entry name" value="GTPase activation domain, GAP"/>
    <property type="match status" value="1"/>
</dbReference>
<reference evidence="2 3" key="1">
    <citation type="submission" date="2012-10" db="EMBL/GenBank/DDBJ databases">
        <authorList>
            <person name="Zafar N."/>
            <person name="Inman J."/>
            <person name="Hall N."/>
            <person name="Lorenzi H."/>
            <person name="Caler E."/>
        </authorList>
    </citation>
    <scope>NUCLEOTIDE SEQUENCE [LARGE SCALE GENOMIC DNA]</scope>
    <source>
        <strain evidence="2 3">IP1</strain>
    </source>
</reference>
<dbReference type="VEuPathDB" id="AmoebaDB:EIN_275090"/>
<dbReference type="GO" id="GO:0007264">
    <property type="term" value="P:small GTPase-mediated signal transduction"/>
    <property type="evidence" value="ECO:0007669"/>
    <property type="project" value="TreeGrafter"/>
</dbReference>
<dbReference type="InterPro" id="IPR027267">
    <property type="entry name" value="AH/BAR_dom_sf"/>
</dbReference>
<protein>
    <recommendedName>
        <fullName evidence="1">Rho-GAP domain-containing protein</fullName>
    </recommendedName>
</protein>
<dbReference type="EMBL" id="KB206783">
    <property type="protein sequence ID" value="ELP87922.1"/>
    <property type="molecule type" value="Genomic_DNA"/>
</dbReference>
<dbReference type="Gene3D" id="1.10.555.10">
    <property type="entry name" value="Rho GTPase activation protein"/>
    <property type="match status" value="1"/>
</dbReference>
<sequence>MDGSEISQMRHSPQSKLAQETFLNNAKKNQQIVEDIKSAEKDLLKKTKKWVQSIAVSAHTGISVAESYKAFTDKFSKSDVGNIQRVCVALSEVGEVVLTFLHLMDQLQIDLDNCIVEPLRSFLDEELAVATTGNKLDSIKVVSSSINPKLSQSVANTQIAIDKFEIDGLSQFFSMYTCFQSFRTGLSDLDKMTEKVNFAKSQQIAFQKAFEENVKNDSSSYRNCFGIPLKKLLDDERRLPGQIPIGLEKALKYLYANGLEKEGLFRVSSTPDQINFLKLKFLATSYSNEDPHLVANVVKSFLKEIPGGLVPKSALPLFKKWDAKIVSSQSSETDEKSKTKEIIEAMHKDLKGALSEENYTCLKYVTTFLEKLSRTEKSKMTADNVATCVAPALFFNEETSDVRNVLDFNLMSNRMLAFIIKNNFAIFPSAKKCFTERKKSVFLQNPEQIELSEKLEEASLSLSFSSMNSPTLSSLMEKNPGRLQNSGYRRSARIDARLSMK</sequence>